<dbReference type="InterPro" id="IPR036102">
    <property type="entry name" value="OsmC/Ohrsf"/>
</dbReference>
<reference evidence="1 2" key="1">
    <citation type="submission" date="2019-01" db="EMBL/GenBank/DDBJ databases">
        <title>Genome sequencing of strain 2JSPR-7.</title>
        <authorList>
            <person name="Heo J."/>
            <person name="Kim S.-J."/>
            <person name="Kim J.-S."/>
            <person name="Hong S.-B."/>
            <person name="Kwon S.-W."/>
        </authorList>
    </citation>
    <scope>NUCLEOTIDE SEQUENCE [LARGE SCALE GENOMIC DNA]</scope>
    <source>
        <strain evidence="1 2">2JSPR-7</strain>
    </source>
</reference>
<sequence length="115" mass="12191">MVPGDKARYSAGELFLAAVASSHMVRFLEIASQVGLVVVEYTDHVVATARLGSRGDGMLTDLTLHPSVTVRPGPHANAAEVLLLHERAQSMSLVRPCLTIGVGIMSGRLTVLAEE</sequence>
<name>A0A4V0YE05_9MICO</name>
<dbReference type="KEGG" id="xyl:ET495_03860"/>
<dbReference type="InterPro" id="IPR015946">
    <property type="entry name" value="KH_dom-like_a/b"/>
</dbReference>
<dbReference type="AlphaFoldDB" id="A0A4V0YE05"/>
<accession>A0A4V0YE05</accession>
<protein>
    <submittedName>
        <fullName evidence="1">Uncharacterized protein</fullName>
    </submittedName>
</protein>
<gene>
    <name evidence="1" type="ORF">ET495_03860</name>
</gene>
<dbReference type="EMBL" id="CP035495">
    <property type="protein sequence ID" value="QAY62531.1"/>
    <property type="molecule type" value="Genomic_DNA"/>
</dbReference>
<dbReference type="SUPFAM" id="SSF82784">
    <property type="entry name" value="OsmC-like"/>
    <property type="match status" value="1"/>
</dbReference>
<dbReference type="OrthoDB" id="9795405at2"/>
<dbReference type="Proteomes" id="UP000291758">
    <property type="component" value="Chromosome"/>
</dbReference>
<evidence type="ECO:0000313" key="2">
    <source>
        <dbReference type="Proteomes" id="UP000291758"/>
    </source>
</evidence>
<organism evidence="1 2">
    <name type="scientific">Xylanimonas allomyrinae</name>
    <dbReference type="NCBI Taxonomy" id="2509459"/>
    <lineage>
        <taxon>Bacteria</taxon>
        <taxon>Bacillati</taxon>
        <taxon>Actinomycetota</taxon>
        <taxon>Actinomycetes</taxon>
        <taxon>Micrococcales</taxon>
        <taxon>Promicromonosporaceae</taxon>
        <taxon>Xylanimonas</taxon>
    </lineage>
</organism>
<proteinExistence type="predicted"/>
<dbReference type="Gene3D" id="3.30.300.20">
    <property type="match status" value="1"/>
</dbReference>
<evidence type="ECO:0000313" key="1">
    <source>
        <dbReference type="EMBL" id="QAY62531.1"/>
    </source>
</evidence>
<dbReference type="RefSeq" id="WP_129202750.1">
    <property type="nucleotide sequence ID" value="NZ_CP035495.1"/>
</dbReference>
<keyword evidence="2" id="KW-1185">Reference proteome</keyword>